<feature type="binding site" evidence="9">
    <location>
        <position position="34"/>
    </location>
    <ligand>
        <name>Zn(2+)</name>
        <dbReference type="ChEBI" id="CHEBI:29105"/>
    </ligand>
</feature>
<keyword evidence="6" id="KW-0238">DNA-binding</keyword>
<dbReference type="PANTHER" id="PTHR24394:SF29">
    <property type="entry name" value="MYONEURIN"/>
    <property type="match status" value="1"/>
</dbReference>
<evidence type="ECO:0000259" key="11">
    <source>
        <dbReference type="PROSITE" id="PS51915"/>
    </source>
</evidence>
<dbReference type="FunFam" id="3.30.160.60:FF:000624">
    <property type="entry name" value="zinc finger protein 697"/>
    <property type="match status" value="1"/>
</dbReference>
<evidence type="ECO:0000256" key="1">
    <source>
        <dbReference type="ARBA" id="ARBA00004123"/>
    </source>
</evidence>
<dbReference type="FunFam" id="3.30.160.60:FF:000446">
    <property type="entry name" value="Zinc finger protein"/>
    <property type="match status" value="1"/>
</dbReference>
<dbReference type="PROSITE" id="PS00028">
    <property type="entry name" value="ZINC_FINGER_C2H2_1"/>
    <property type="match status" value="6"/>
</dbReference>
<evidence type="ECO:0000256" key="5">
    <source>
        <dbReference type="ARBA" id="ARBA00022833"/>
    </source>
</evidence>
<dbReference type="InterPro" id="IPR013087">
    <property type="entry name" value="Znf_C2H2_type"/>
</dbReference>
<dbReference type="PROSITE" id="PS51915">
    <property type="entry name" value="ZAD"/>
    <property type="match status" value="1"/>
</dbReference>
<evidence type="ECO:0000256" key="9">
    <source>
        <dbReference type="PROSITE-ProRule" id="PRU01263"/>
    </source>
</evidence>
<name>A0A8K0GCV7_IGNLU</name>
<dbReference type="EMBL" id="VTPC01006431">
    <property type="protein sequence ID" value="KAF2894914.1"/>
    <property type="molecule type" value="Genomic_DNA"/>
</dbReference>
<evidence type="ECO:0000313" key="12">
    <source>
        <dbReference type="EMBL" id="KAF2894914.1"/>
    </source>
</evidence>
<dbReference type="FunFam" id="3.40.1800.20:FF:000001">
    <property type="entry name" value="zinc finger protein 836"/>
    <property type="match status" value="1"/>
</dbReference>
<keyword evidence="4 8" id="KW-0863">Zinc-finger</keyword>
<dbReference type="SMART" id="SM00355">
    <property type="entry name" value="ZnF_C2H2"/>
    <property type="match status" value="6"/>
</dbReference>
<dbReference type="GO" id="GO:0000981">
    <property type="term" value="F:DNA-binding transcription factor activity, RNA polymerase II-specific"/>
    <property type="evidence" value="ECO:0007669"/>
    <property type="project" value="TreeGrafter"/>
</dbReference>
<keyword evidence="2 9" id="KW-0479">Metal-binding</keyword>
<dbReference type="Pfam" id="PF00096">
    <property type="entry name" value="zf-C2H2"/>
    <property type="match status" value="4"/>
</dbReference>
<dbReference type="GO" id="GO:0008270">
    <property type="term" value="F:zinc ion binding"/>
    <property type="evidence" value="ECO:0007669"/>
    <property type="project" value="UniProtKB-UniRule"/>
</dbReference>
<feature type="domain" description="C2H2-type" evidence="10">
    <location>
        <begin position="327"/>
        <end position="354"/>
    </location>
</feature>
<feature type="domain" description="C2H2-type" evidence="10">
    <location>
        <begin position="355"/>
        <end position="382"/>
    </location>
</feature>
<dbReference type="SUPFAM" id="SSF57667">
    <property type="entry name" value="beta-beta-alpha zinc fingers"/>
    <property type="match status" value="3"/>
</dbReference>
<evidence type="ECO:0000256" key="2">
    <source>
        <dbReference type="ARBA" id="ARBA00022723"/>
    </source>
</evidence>
<dbReference type="Proteomes" id="UP000801492">
    <property type="component" value="Unassembled WGS sequence"/>
</dbReference>
<evidence type="ECO:0000256" key="7">
    <source>
        <dbReference type="ARBA" id="ARBA00023242"/>
    </source>
</evidence>
<comment type="subcellular location">
    <subcellularLocation>
        <location evidence="1">Nucleus</location>
    </subcellularLocation>
</comment>
<feature type="domain" description="C2H2-type" evidence="10">
    <location>
        <begin position="242"/>
        <end position="269"/>
    </location>
</feature>
<dbReference type="Pfam" id="PF13894">
    <property type="entry name" value="zf-C2H2_4"/>
    <property type="match status" value="1"/>
</dbReference>
<feature type="domain" description="C2H2-type" evidence="10">
    <location>
        <begin position="298"/>
        <end position="326"/>
    </location>
</feature>
<protein>
    <submittedName>
        <fullName evidence="12">Uncharacterized protein</fullName>
    </submittedName>
</protein>
<evidence type="ECO:0000256" key="8">
    <source>
        <dbReference type="PROSITE-ProRule" id="PRU00042"/>
    </source>
</evidence>
<dbReference type="FunFam" id="3.30.160.60:FF:001182">
    <property type="entry name" value="Zinc finger, C2H2 type"/>
    <property type="match status" value="1"/>
</dbReference>
<proteinExistence type="predicted"/>
<feature type="binding site" evidence="9">
    <location>
        <position position="76"/>
    </location>
    <ligand>
        <name>Zn(2+)</name>
        <dbReference type="ChEBI" id="CHEBI:29105"/>
    </ligand>
</feature>
<keyword evidence="5 9" id="KW-0862">Zinc</keyword>
<dbReference type="PANTHER" id="PTHR24394">
    <property type="entry name" value="ZINC FINGER PROTEIN"/>
    <property type="match status" value="1"/>
</dbReference>
<dbReference type="InterPro" id="IPR036236">
    <property type="entry name" value="Znf_C2H2_sf"/>
</dbReference>
<comment type="caution">
    <text evidence="12">The sequence shown here is derived from an EMBL/GenBank/DDBJ whole genome shotgun (WGS) entry which is preliminary data.</text>
</comment>
<dbReference type="FunFam" id="3.30.160.60:FF:000204">
    <property type="entry name" value="Zinc finger protein 331"/>
    <property type="match status" value="1"/>
</dbReference>
<dbReference type="FunFam" id="3.30.160.60:FF:000710">
    <property type="entry name" value="Zinc finger protein 768"/>
    <property type="match status" value="1"/>
</dbReference>
<dbReference type="InterPro" id="IPR012934">
    <property type="entry name" value="Znf_AD"/>
</dbReference>
<feature type="domain" description="ZAD" evidence="11">
    <location>
        <begin position="29"/>
        <end position="103"/>
    </location>
</feature>
<gene>
    <name evidence="12" type="ORF">ILUMI_11259</name>
</gene>
<dbReference type="OrthoDB" id="6077919at2759"/>
<evidence type="ECO:0000259" key="10">
    <source>
        <dbReference type="PROSITE" id="PS50157"/>
    </source>
</evidence>
<reference evidence="12" key="1">
    <citation type="submission" date="2019-08" db="EMBL/GenBank/DDBJ databases">
        <title>The genome of the North American firefly Photinus pyralis.</title>
        <authorList>
            <consortium name="Photinus pyralis genome working group"/>
            <person name="Fallon T.R."/>
            <person name="Sander Lower S.E."/>
            <person name="Weng J.-K."/>
        </authorList>
    </citation>
    <scope>NUCLEOTIDE SEQUENCE</scope>
    <source>
        <strain evidence="12">TRF0915ILg1</strain>
        <tissue evidence="12">Whole body</tissue>
    </source>
</reference>
<evidence type="ECO:0000256" key="3">
    <source>
        <dbReference type="ARBA" id="ARBA00022737"/>
    </source>
</evidence>
<feature type="binding site" evidence="9">
    <location>
        <position position="31"/>
    </location>
    <ligand>
        <name>Zn(2+)</name>
        <dbReference type="ChEBI" id="CHEBI:29105"/>
    </ligand>
</feature>
<keyword evidence="13" id="KW-1185">Reference proteome</keyword>
<dbReference type="Gene3D" id="3.40.1800.20">
    <property type="match status" value="1"/>
</dbReference>
<feature type="binding site" evidence="9">
    <location>
        <position position="79"/>
    </location>
    <ligand>
        <name>Zn(2+)</name>
        <dbReference type="ChEBI" id="CHEBI:29105"/>
    </ligand>
</feature>
<dbReference type="GO" id="GO:0003677">
    <property type="term" value="F:DNA binding"/>
    <property type="evidence" value="ECO:0007669"/>
    <property type="project" value="UniProtKB-KW"/>
</dbReference>
<dbReference type="Pfam" id="PF13912">
    <property type="entry name" value="zf-C2H2_6"/>
    <property type="match status" value="1"/>
</dbReference>
<dbReference type="FunFam" id="3.30.160.60:FF:002284">
    <property type="entry name" value="Zinc finger protein, putative"/>
    <property type="match status" value="1"/>
</dbReference>
<sequence>MAQCNVTRNNTQSSQSELFNYYLTMNINNICRICLEKGPKLMPIFDPIKPPHFSILIMACASVQVLEGDGLPPYICQKCISKLNVAFQFKSQCESSDAKLRQCFENLHHLPPTPDLSGFIDIKKDTSDTIQFQENTPINENHQLQENDRVQLSNNHIEETNPVHDVSSTNQIEEPQLQTLENVELVSGTTLSEIDKNDLNELKIEFSDLKSSDIDLKVEDLTLVGLTQPTTNSKTKKPMKQHQCDTCGKVFRTKPGLIHHIRIHTGERPYVCHLCDKRFINGGHLHTHMRTHTGEKNHICAACSKAFATAQQLTKHTIAIHTSERPYGCTYCPKRFASSSNLNTHIRIHTGEKNYHCDQCAKAFSTKGQLYQHMLVHTGEKAFLCEYCNKRFSQKAHLIRHLKMHKN</sequence>
<dbReference type="Pfam" id="PF07776">
    <property type="entry name" value="zf-AD"/>
    <property type="match status" value="1"/>
</dbReference>
<evidence type="ECO:0000256" key="6">
    <source>
        <dbReference type="ARBA" id="ARBA00023125"/>
    </source>
</evidence>
<dbReference type="SMART" id="SM00868">
    <property type="entry name" value="zf-AD"/>
    <property type="match status" value="2"/>
</dbReference>
<keyword evidence="7" id="KW-0539">Nucleus</keyword>
<evidence type="ECO:0000313" key="13">
    <source>
        <dbReference type="Proteomes" id="UP000801492"/>
    </source>
</evidence>
<evidence type="ECO:0000256" key="4">
    <source>
        <dbReference type="ARBA" id="ARBA00022771"/>
    </source>
</evidence>
<dbReference type="GO" id="GO:0005634">
    <property type="term" value="C:nucleus"/>
    <property type="evidence" value="ECO:0007669"/>
    <property type="project" value="UniProtKB-SubCell"/>
</dbReference>
<dbReference type="AlphaFoldDB" id="A0A8K0GCV7"/>
<dbReference type="Gene3D" id="3.30.160.60">
    <property type="entry name" value="Classic Zinc Finger"/>
    <property type="match status" value="6"/>
</dbReference>
<accession>A0A8K0GCV7</accession>
<organism evidence="12 13">
    <name type="scientific">Ignelater luminosus</name>
    <name type="common">Cucubano</name>
    <name type="synonym">Pyrophorus luminosus</name>
    <dbReference type="NCBI Taxonomy" id="2038154"/>
    <lineage>
        <taxon>Eukaryota</taxon>
        <taxon>Metazoa</taxon>
        <taxon>Ecdysozoa</taxon>
        <taxon>Arthropoda</taxon>
        <taxon>Hexapoda</taxon>
        <taxon>Insecta</taxon>
        <taxon>Pterygota</taxon>
        <taxon>Neoptera</taxon>
        <taxon>Endopterygota</taxon>
        <taxon>Coleoptera</taxon>
        <taxon>Polyphaga</taxon>
        <taxon>Elateriformia</taxon>
        <taxon>Elateroidea</taxon>
        <taxon>Elateridae</taxon>
        <taxon>Agrypninae</taxon>
        <taxon>Pyrophorini</taxon>
        <taxon>Ignelater</taxon>
    </lineage>
</organism>
<feature type="domain" description="C2H2-type" evidence="10">
    <location>
        <begin position="383"/>
        <end position="407"/>
    </location>
</feature>
<keyword evidence="3" id="KW-0677">Repeat</keyword>
<dbReference type="PROSITE" id="PS50157">
    <property type="entry name" value="ZINC_FINGER_C2H2_2"/>
    <property type="match status" value="6"/>
</dbReference>
<feature type="domain" description="C2H2-type" evidence="10">
    <location>
        <begin position="270"/>
        <end position="297"/>
    </location>
</feature>
<dbReference type="SUPFAM" id="SSF57716">
    <property type="entry name" value="Glucocorticoid receptor-like (DNA-binding domain)"/>
    <property type="match status" value="1"/>
</dbReference>